<evidence type="ECO:0000313" key="2">
    <source>
        <dbReference type="Proteomes" id="UP000789920"/>
    </source>
</evidence>
<dbReference type="Proteomes" id="UP000789920">
    <property type="component" value="Unassembled WGS sequence"/>
</dbReference>
<proteinExistence type="predicted"/>
<dbReference type="EMBL" id="CAJVQC010056961">
    <property type="protein sequence ID" value="CAG8797054.1"/>
    <property type="molecule type" value="Genomic_DNA"/>
</dbReference>
<organism evidence="1 2">
    <name type="scientific">Racocetra persica</name>
    <dbReference type="NCBI Taxonomy" id="160502"/>
    <lineage>
        <taxon>Eukaryota</taxon>
        <taxon>Fungi</taxon>
        <taxon>Fungi incertae sedis</taxon>
        <taxon>Mucoromycota</taxon>
        <taxon>Glomeromycotina</taxon>
        <taxon>Glomeromycetes</taxon>
        <taxon>Diversisporales</taxon>
        <taxon>Gigasporaceae</taxon>
        <taxon>Racocetra</taxon>
    </lineage>
</organism>
<comment type="caution">
    <text evidence="1">The sequence shown here is derived from an EMBL/GenBank/DDBJ whole genome shotgun (WGS) entry which is preliminary data.</text>
</comment>
<accession>A0ACA9RKV1</accession>
<feature type="non-terminal residue" evidence="1">
    <location>
        <position position="174"/>
    </location>
</feature>
<evidence type="ECO:0000313" key="1">
    <source>
        <dbReference type="EMBL" id="CAG8797054.1"/>
    </source>
</evidence>
<gene>
    <name evidence="1" type="ORF">RPERSI_LOCUS20276</name>
</gene>
<keyword evidence="2" id="KW-1185">Reference proteome</keyword>
<protein>
    <submittedName>
        <fullName evidence="1">30824_t:CDS:1</fullName>
    </submittedName>
</protein>
<reference evidence="1" key="1">
    <citation type="submission" date="2021-06" db="EMBL/GenBank/DDBJ databases">
        <authorList>
            <person name="Kallberg Y."/>
            <person name="Tangrot J."/>
            <person name="Rosling A."/>
        </authorList>
    </citation>
    <scope>NUCLEOTIDE SEQUENCE</scope>
    <source>
        <strain evidence="1">MA461A</strain>
    </source>
</reference>
<sequence>LLQNPEATPNISATIWNSIVSNNDDSSVLKAPDAIHNVAGEETIPQRLMGIAFKVDPDFSNVVAEFSHVIQTLYKFARKGKFPLNRYIVIRVVKSSDALLSNTFDHDPKTLYCYFDFASVIGTPGWEEFTQFMAQRFFDKYKAKEYIPNVNSYLSGILSAQIKQFEKVRAKYDP</sequence>
<name>A0ACA9RKV1_9GLOM</name>
<feature type="non-terminal residue" evidence="1">
    <location>
        <position position="1"/>
    </location>
</feature>